<dbReference type="Gene3D" id="2.170.140.10">
    <property type="entry name" value="Chitin binding domain"/>
    <property type="match status" value="1"/>
</dbReference>
<evidence type="ECO:0000313" key="14">
    <source>
        <dbReference type="Proteomes" id="UP000838412"/>
    </source>
</evidence>
<feature type="domain" description="Ig-like" evidence="11">
    <location>
        <begin position="664"/>
        <end position="776"/>
    </location>
</feature>
<feature type="domain" description="Chitin-binding type-2" evidence="12">
    <location>
        <begin position="784"/>
        <end position="844"/>
    </location>
</feature>
<evidence type="ECO:0000256" key="3">
    <source>
        <dbReference type="ARBA" id="ARBA00005944"/>
    </source>
</evidence>
<feature type="transmembrane region" description="Helical" evidence="10">
    <location>
        <begin position="95"/>
        <end position="116"/>
    </location>
</feature>
<proteinExistence type="inferred from homology"/>
<evidence type="ECO:0000256" key="2">
    <source>
        <dbReference type="ARBA" id="ARBA00004141"/>
    </source>
</evidence>
<dbReference type="Gene3D" id="2.60.40.10">
    <property type="entry name" value="Immunoglobulins"/>
    <property type="match status" value="2"/>
</dbReference>
<keyword evidence="8" id="KW-0119">Carbohydrate metabolism</keyword>
<comment type="similarity">
    <text evidence="3">Belongs to the chloride channel MCLC family.</text>
</comment>
<dbReference type="InterPro" id="IPR036179">
    <property type="entry name" value="Ig-like_dom_sf"/>
</dbReference>
<dbReference type="InterPro" id="IPR036508">
    <property type="entry name" value="Chitin-bd_dom_sf"/>
</dbReference>
<keyword evidence="8" id="KW-0624">Polysaccharide degradation</keyword>
<keyword evidence="14" id="KW-1185">Reference proteome</keyword>
<evidence type="ECO:0000256" key="10">
    <source>
        <dbReference type="SAM" id="Phobius"/>
    </source>
</evidence>
<accession>A0A8J9Z5N5</accession>
<dbReference type="InterPro" id="IPR009231">
    <property type="entry name" value="Chloride_chnl_CLIC-like"/>
</dbReference>
<dbReference type="AlphaFoldDB" id="A0A8J9Z5N5"/>
<sequence>MAAGRKNVKSVQKAGLFSSRGCCQCCAVVPAVILAAIFGATRIAGLTSPNGVPAQEALSILTLDFLTLLPDRQELWNSLRHQATKQLQSFSENENIQLCVVGYVSAVFLVLTMSLIKKLQVFVTKRKPKRGRPKKNPEVEPFHVQSWYRTGAVSLLVLSVFSLGWEWVRMYQIEVAKKAATVHVGFPAECTTDSVGAWTSIKSQNSALNGFPAECSTDSVGAWTSIKSQNSALHGFPAECTTDSVGAWTSIKSWMRWHLSWSHDPCEQYHQALLVDPFWEVNPLMVLTATVTRCVIRPVELISAGAGSSLRLLFQEIPSPWQPVVMATVVLATVLTLTMACRYRIRFPLFFSLEPRMYQIEVAKKTAELAKGYSAECSPDSNDVFTSIYVSVKSLVRWQFSWAPPPCEQYYQALIVDAFWESNPLMAVTTAVTRAIVPIVEELSAGTGKSLRLLFQEIPAQWQPFIMAGIYLALILALIMACNYSRYGLGYGIAAFSCTFNREDSVVQGPVSAMQTFLLASLCLGIVHGQSIMTVRTTHTEVEVHAGGTVDIPCSYQIPNDTQPPVISWLKGPSPDRGVKVFKGNYNWQGEGLPIDPSDSYMESFGDFRGRATVANLAVPTLRLTHVHPQDTGRYWCQVAQWSIRTSFGLDAKSVVLRVTGHAPSNNVHVSTPEVFQVDEGNDVTMTCPCTDCASANVTWFTGPTFFENYETGTYHPLANRNQFGATWFHSEIAGRASFSGARNLVIRAAKITDAGRVWCEVATGQSEFDHDRSSSILKIKLEPFTCDGKPTGLYADPTACDYYYQCIPGYPPLHRPCGYPGMVFNEAMQYCDWDINVPPPCGSNVA</sequence>
<dbReference type="SMART" id="SM00494">
    <property type="entry name" value="ChtBD2"/>
    <property type="match status" value="1"/>
</dbReference>
<keyword evidence="6 10" id="KW-0812">Transmembrane</keyword>
<organism evidence="13 14">
    <name type="scientific">Branchiostoma lanceolatum</name>
    <name type="common">Common lancelet</name>
    <name type="synonym">Amphioxus lanceolatum</name>
    <dbReference type="NCBI Taxonomy" id="7740"/>
    <lineage>
        <taxon>Eukaryota</taxon>
        <taxon>Metazoa</taxon>
        <taxon>Chordata</taxon>
        <taxon>Cephalochordata</taxon>
        <taxon>Leptocardii</taxon>
        <taxon>Amphioxiformes</taxon>
        <taxon>Branchiostomatidae</taxon>
        <taxon>Branchiostoma</taxon>
    </lineage>
</organism>
<dbReference type="SUPFAM" id="SSF57625">
    <property type="entry name" value="Invertebrate chitin-binding proteins"/>
    <property type="match status" value="1"/>
</dbReference>
<dbReference type="SUPFAM" id="SSF48726">
    <property type="entry name" value="Immunoglobulin"/>
    <property type="match status" value="2"/>
</dbReference>
<evidence type="ECO:0000256" key="1">
    <source>
        <dbReference type="ARBA" id="ARBA00000822"/>
    </source>
</evidence>
<dbReference type="InterPro" id="IPR013106">
    <property type="entry name" value="Ig_V-set"/>
</dbReference>
<dbReference type="Pfam" id="PF07686">
    <property type="entry name" value="V-set"/>
    <property type="match status" value="1"/>
</dbReference>
<evidence type="ECO:0000256" key="4">
    <source>
        <dbReference type="ARBA" id="ARBA00012729"/>
    </source>
</evidence>
<dbReference type="EMBL" id="OV696701">
    <property type="protein sequence ID" value="CAH1247625.1"/>
    <property type="molecule type" value="Genomic_DNA"/>
</dbReference>
<dbReference type="Pfam" id="PF01607">
    <property type="entry name" value="CBM_14"/>
    <property type="match status" value="1"/>
</dbReference>
<evidence type="ECO:0000256" key="7">
    <source>
        <dbReference type="ARBA" id="ARBA00022989"/>
    </source>
</evidence>
<keyword evidence="7 10" id="KW-1133">Transmembrane helix</keyword>
<dbReference type="GO" id="GO:0016020">
    <property type="term" value="C:membrane"/>
    <property type="evidence" value="ECO:0007669"/>
    <property type="project" value="UniProtKB-SubCell"/>
</dbReference>
<keyword evidence="9 10" id="KW-0472">Membrane</keyword>
<dbReference type="Pfam" id="PF05934">
    <property type="entry name" value="MCLC"/>
    <property type="match status" value="2"/>
</dbReference>
<keyword evidence="8" id="KW-0146">Chitin degradation</keyword>
<dbReference type="EC" id="3.2.1.14" evidence="4"/>
<dbReference type="GO" id="GO:0006032">
    <property type="term" value="P:chitin catabolic process"/>
    <property type="evidence" value="ECO:0007669"/>
    <property type="project" value="UniProtKB-KW"/>
</dbReference>
<dbReference type="PANTHER" id="PTHR34093">
    <property type="entry name" value="CHLORIDE CHANNEL CLIC-LIKE PROTEIN 1"/>
    <property type="match status" value="1"/>
</dbReference>
<dbReference type="OrthoDB" id="6020543at2759"/>
<feature type="domain" description="Ig-like" evidence="11">
    <location>
        <begin position="530"/>
        <end position="656"/>
    </location>
</feature>
<feature type="transmembrane region" description="Helical" evidence="10">
    <location>
        <begin position="465"/>
        <end position="487"/>
    </location>
</feature>
<dbReference type="SMART" id="SM00409">
    <property type="entry name" value="IG"/>
    <property type="match status" value="2"/>
</dbReference>
<comment type="subcellular location">
    <subcellularLocation>
        <location evidence="2">Membrane</location>
        <topology evidence="2">Multi-pass membrane protein</topology>
    </subcellularLocation>
</comment>
<dbReference type="PROSITE" id="PS50835">
    <property type="entry name" value="IG_LIKE"/>
    <property type="match status" value="2"/>
</dbReference>
<dbReference type="InterPro" id="IPR007110">
    <property type="entry name" value="Ig-like_dom"/>
</dbReference>
<evidence type="ECO:0000256" key="5">
    <source>
        <dbReference type="ARBA" id="ARBA00015571"/>
    </source>
</evidence>
<dbReference type="GO" id="GO:0005576">
    <property type="term" value="C:extracellular region"/>
    <property type="evidence" value="ECO:0007669"/>
    <property type="project" value="InterPro"/>
</dbReference>
<dbReference type="InterPro" id="IPR013783">
    <property type="entry name" value="Ig-like_fold"/>
</dbReference>
<dbReference type="GO" id="GO:0005254">
    <property type="term" value="F:chloride channel activity"/>
    <property type="evidence" value="ECO:0007669"/>
    <property type="project" value="TreeGrafter"/>
</dbReference>
<evidence type="ECO:0000256" key="6">
    <source>
        <dbReference type="ARBA" id="ARBA00022692"/>
    </source>
</evidence>
<dbReference type="PROSITE" id="PS50940">
    <property type="entry name" value="CHIT_BIND_II"/>
    <property type="match status" value="1"/>
</dbReference>
<dbReference type="InterPro" id="IPR003599">
    <property type="entry name" value="Ig_sub"/>
</dbReference>
<dbReference type="GO" id="GO:0008061">
    <property type="term" value="F:chitin binding"/>
    <property type="evidence" value="ECO:0007669"/>
    <property type="project" value="InterPro"/>
</dbReference>
<feature type="transmembrane region" description="Helical" evidence="10">
    <location>
        <begin position="21"/>
        <end position="40"/>
    </location>
</feature>
<dbReference type="GO" id="GO:0005783">
    <property type="term" value="C:endoplasmic reticulum"/>
    <property type="evidence" value="ECO:0007669"/>
    <property type="project" value="TreeGrafter"/>
</dbReference>
<dbReference type="Proteomes" id="UP000838412">
    <property type="component" value="Chromosome 16"/>
</dbReference>
<comment type="catalytic activity">
    <reaction evidence="1">
        <text>Random endo-hydrolysis of N-acetyl-beta-D-glucosaminide (1-&gt;4)-beta-linkages in chitin and chitodextrins.</text>
        <dbReference type="EC" id="3.2.1.14"/>
    </reaction>
</comment>
<dbReference type="PANTHER" id="PTHR34093:SF1">
    <property type="entry name" value="CHLORIDE CHANNEL CLIC-LIKE PROTEIN 1"/>
    <property type="match status" value="1"/>
</dbReference>
<evidence type="ECO:0000256" key="9">
    <source>
        <dbReference type="ARBA" id="ARBA00023136"/>
    </source>
</evidence>
<dbReference type="InterPro" id="IPR002557">
    <property type="entry name" value="Chitin-bd_dom"/>
</dbReference>
<evidence type="ECO:0000259" key="11">
    <source>
        <dbReference type="PROSITE" id="PS50835"/>
    </source>
</evidence>
<dbReference type="GO" id="GO:0008843">
    <property type="term" value="F:endochitinase activity"/>
    <property type="evidence" value="ECO:0007669"/>
    <property type="project" value="UniProtKB-EC"/>
</dbReference>
<evidence type="ECO:0000256" key="8">
    <source>
        <dbReference type="ARBA" id="ARBA00023024"/>
    </source>
</evidence>
<gene>
    <name evidence="13" type="primary">CLCC1</name>
    <name evidence="13" type="ORF">BLAG_LOCUS9242</name>
</gene>
<evidence type="ECO:0000313" key="13">
    <source>
        <dbReference type="EMBL" id="CAH1247625.1"/>
    </source>
</evidence>
<evidence type="ECO:0000259" key="12">
    <source>
        <dbReference type="PROSITE" id="PS50940"/>
    </source>
</evidence>
<name>A0A8J9Z5N5_BRALA</name>
<reference evidence="13" key="1">
    <citation type="submission" date="2022-01" db="EMBL/GenBank/DDBJ databases">
        <authorList>
            <person name="Braso-Vives M."/>
        </authorList>
    </citation>
    <scope>NUCLEOTIDE SEQUENCE</scope>
</reference>
<protein>
    <recommendedName>
        <fullName evidence="5">Chloride channel CLIC-like protein 1</fullName>
        <ecNumber evidence="4">3.2.1.14</ecNumber>
    </recommendedName>
</protein>